<proteinExistence type="predicted"/>
<dbReference type="AlphaFoldDB" id="A0A645AEL8"/>
<accession>A0A645AEL8</accession>
<sequence length="171" mass="17855">MAFGGAGGSTAAVTACPSPDQDDHITFHGSLSSHESLSSRTDDKAELKVLGDKVRVIDLLDKTGGKTNLVSIRTVAQGRALGDDTLGQLSLQGFRNGGTRVCTAADTHCLIHISTGGKGVANRSSYTGGCSSERFDLGWMIVCLILEQQQGGNHTLIGLHIDLDGTGIDFL</sequence>
<evidence type="ECO:0000313" key="1">
    <source>
        <dbReference type="EMBL" id="MPM51642.1"/>
    </source>
</evidence>
<protein>
    <submittedName>
        <fullName evidence="1">Uncharacterized protein</fullName>
    </submittedName>
</protein>
<comment type="caution">
    <text evidence="1">The sequence shown here is derived from an EMBL/GenBank/DDBJ whole genome shotgun (WGS) entry which is preliminary data.</text>
</comment>
<gene>
    <name evidence="1" type="ORF">SDC9_98393</name>
</gene>
<organism evidence="1">
    <name type="scientific">bioreactor metagenome</name>
    <dbReference type="NCBI Taxonomy" id="1076179"/>
    <lineage>
        <taxon>unclassified sequences</taxon>
        <taxon>metagenomes</taxon>
        <taxon>ecological metagenomes</taxon>
    </lineage>
</organism>
<dbReference type="EMBL" id="VSSQ01013508">
    <property type="protein sequence ID" value="MPM51642.1"/>
    <property type="molecule type" value="Genomic_DNA"/>
</dbReference>
<reference evidence="1" key="1">
    <citation type="submission" date="2019-08" db="EMBL/GenBank/DDBJ databases">
        <authorList>
            <person name="Kucharzyk K."/>
            <person name="Murdoch R.W."/>
            <person name="Higgins S."/>
            <person name="Loffler F."/>
        </authorList>
    </citation>
    <scope>NUCLEOTIDE SEQUENCE</scope>
</reference>
<name>A0A645AEL8_9ZZZZ</name>